<keyword evidence="17" id="KW-1185">Reference proteome</keyword>
<dbReference type="Gene3D" id="1.20.120.30">
    <property type="entry name" value="Aspartate receptor, ligand-binding domain"/>
    <property type="match status" value="1"/>
</dbReference>
<dbReference type="GO" id="GO:0007165">
    <property type="term" value="P:signal transduction"/>
    <property type="evidence" value="ECO:0007669"/>
    <property type="project" value="UniProtKB-KW"/>
</dbReference>
<keyword evidence="8 13" id="KW-0472">Membrane</keyword>
<dbReference type="SUPFAM" id="SSF58104">
    <property type="entry name" value="Methyl-accepting chemotaxis protein (MCP) signaling domain"/>
    <property type="match status" value="1"/>
</dbReference>
<dbReference type="InterPro" id="IPR004089">
    <property type="entry name" value="MCPsignal_dom"/>
</dbReference>
<keyword evidence="9 11" id="KW-0807">Transducer</keyword>
<dbReference type="InterPro" id="IPR004090">
    <property type="entry name" value="Chemotax_Me-accpt_rcpt"/>
</dbReference>
<dbReference type="Gene3D" id="1.10.287.950">
    <property type="entry name" value="Methyl-accepting chemotaxis protein"/>
    <property type="match status" value="1"/>
</dbReference>
<feature type="transmembrane region" description="Helical" evidence="13">
    <location>
        <begin position="12"/>
        <end position="33"/>
    </location>
</feature>
<dbReference type="CDD" id="cd11386">
    <property type="entry name" value="MCP_signal"/>
    <property type="match status" value="1"/>
</dbReference>
<dbReference type="Pfam" id="PF02203">
    <property type="entry name" value="TarH"/>
    <property type="match status" value="1"/>
</dbReference>
<accession>A0A7U7PQ67</accession>
<dbReference type="InterPro" id="IPR035440">
    <property type="entry name" value="4HB_MCP_dom_sf"/>
</dbReference>
<dbReference type="SUPFAM" id="SSF47170">
    <property type="entry name" value="Aspartate receptor, ligand-binding domain"/>
    <property type="match status" value="1"/>
</dbReference>
<dbReference type="InterPro" id="IPR051310">
    <property type="entry name" value="MCP_chemotaxis"/>
</dbReference>
<dbReference type="Pfam" id="PF00015">
    <property type="entry name" value="MCPsignal"/>
    <property type="match status" value="1"/>
</dbReference>
<dbReference type="PANTHER" id="PTHR43531">
    <property type="entry name" value="PROTEIN ICFG"/>
    <property type="match status" value="1"/>
</dbReference>
<evidence type="ECO:0000259" key="14">
    <source>
        <dbReference type="PROSITE" id="PS50111"/>
    </source>
</evidence>
<evidence type="ECO:0000256" key="10">
    <source>
        <dbReference type="ARBA" id="ARBA00029447"/>
    </source>
</evidence>
<reference evidence="16" key="2">
    <citation type="submission" date="2022-04" db="EMBL/GenBank/DDBJ databases">
        <title>Genomic draft of R. solanacearum strain IPO1609, a phylotype IIB1/biovar 2/race 3 strain isolated from potato in Europe.</title>
        <authorList>
            <person name="Boucher C."/>
            <person name="Carrere S."/>
            <person name="Dossat C."/>
            <person name="Elbaz M."/>
            <person name="Genin S."/>
            <person name="Gouzy J."/>
            <person name="Prior P."/>
            <person name="Segurens B."/>
            <person name="Wincker P."/>
        </authorList>
    </citation>
    <scope>NUCLEOTIDE SEQUENCE</scope>
    <source>
        <strain evidence="16">IPO1609</strain>
    </source>
</reference>
<dbReference type="RefSeq" id="WP_020957619.1">
    <property type="nucleotide sequence ID" value="NZ_LN651281.1"/>
</dbReference>
<sequence>MFRGMTIRLRLALMMVGIGALAVIVGTTGLIGMRHANTRVQDTYAVQLAGAVALADSDSNLLSFRIVLDRAAMSLTAPGMDKTLERARMFLARSDASWKRYRALPSPPDEHKLADEADALRSVFLRDGAQALMQAIEAGDAGRTSKTVMDAMPALYRPLGDKVAALSRMQMEIARASYEAGQREHDGLSALTAVLLLGGIVGGGLLTWALRRSITVPLNRAIEQAEHITRGDLTHAIHVDRADETGRLLQALQRMQDGLQRMVGQVRAGSDSIAGATQQIAAGNADLSQRTEQQASSLEETASSMEQLTGMVKQTADHARQASSLAVNASDVAVKGGEVVGRVVETMAGINDSSKKIADIIGVIEGIAFQTNILALNAAVEAARAGEQGRGFAVVAGEVRSLAQRSAGAAKEIKALISDSVGRVENGTTLVAEAGTVIDEVVVAVKRVTGIMGEISAASEAQSEGIAQVNLAVAQMDEVTQQNAALVEQAAAAAMSLQEQADGLRGTVAAFRTRADAPAAAATQPTRSAAAVAKAPARGGSRARHPVRKAAVVLPGTASKAASPSSAAAVSNTRQAAAEAVAQAPKKPVPKLVAAGGGESDWETF</sequence>
<keyword evidence="7 13" id="KW-1133">Transmembrane helix</keyword>
<evidence type="ECO:0000256" key="2">
    <source>
        <dbReference type="ARBA" id="ARBA00022475"/>
    </source>
</evidence>
<proteinExistence type="inferred from homology"/>
<evidence type="ECO:0000313" key="17">
    <source>
        <dbReference type="Proteomes" id="UP000053470"/>
    </source>
</evidence>
<dbReference type="PROSITE" id="PS50111">
    <property type="entry name" value="CHEMOTAXIS_TRANSDUC_2"/>
    <property type="match status" value="1"/>
</dbReference>
<feature type="region of interest" description="Disordered" evidence="12">
    <location>
        <begin position="580"/>
        <end position="605"/>
    </location>
</feature>
<comment type="similarity">
    <text evidence="10">Belongs to the methyl-accepting chemotaxis (MCP) protein family.</text>
</comment>
<gene>
    <name evidence="16" type="primary">cheD3</name>
    <name evidence="16" type="ORF">RSIPO_03339</name>
</gene>
<protein>
    <submittedName>
        <fullName evidence="16">Methyl-accepting chemotaxis proteinI(Serine chemoreceptor protein)</fullName>
    </submittedName>
</protein>
<evidence type="ECO:0000256" key="3">
    <source>
        <dbReference type="ARBA" id="ARBA00022481"/>
    </source>
</evidence>
<dbReference type="Pfam" id="PF00672">
    <property type="entry name" value="HAMP"/>
    <property type="match status" value="1"/>
</dbReference>
<dbReference type="SMART" id="SM00304">
    <property type="entry name" value="HAMP"/>
    <property type="match status" value="1"/>
</dbReference>
<dbReference type="EMBL" id="LN651281">
    <property type="protein sequence ID" value="CEJ16642.1"/>
    <property type="molecule type" value="Genomic_DNA"/>
</dbReference>
<evidence type="ECO:0000256" key="6">
    <source>
        <dbReference type="ARBA" id="ARBA00022692"/>
    </source>
</evidence>
<dbReference type="FunFam" id="1.10.287.950:FF:000001">
    <property type="entry name" value="Methyl-accepting chemotaxis sensory transducer"/>
    <property type="match status" value="1"/>
</dbReference>
<evidence type="ECO:0000256" key="11">
    <source>
        <dbReference type="PROSITE-ProRule" id="PRU00284"/>
    </source>
</evidence>
<dbReference type="InterPro" id="IPR003122">
    <property type="entry name" value="Tar_rcpt_lig-bd"/>
</dbReference>
<evidence type="ECO:0000256" key="7">
    <source>
        <dbReference type="ARBA" id="ARBA00022989"/>
    </source>
</evidence>
<dbReference type="Proteomes" id="UP000053470">
    <property type="component" value="Unassembled WGS sequence"/>
</dbReference>
<feature type="domain" description="HAMP" evidence="15">
    <location>
        <begin position="212"/>
        <end position="264"/>
    </location>
</feature>
<keyword evidence="4" id="KW-0145">Chemotaxis</keyword>
<dbReference type="GO" id="GO:0006935">
    <property type="term" value="P:chemotaxis"/>
    <property type="evidence" value="ECO:0007669"/>
    <property type="project" value="UniProtKB-KW"/>
</dbReference>
<evidence type="ECO:0000256" key="12">
    <source>
        <dbReference type="SAM" id="MobiDB-lite"/>
    </source>
</evidence>
<dbReference type="GO" id="GO:0004888">
    <property type="term" value="F:transmembrane signaling receptor activity"/>
    <property type="evidence" value="ECO:0007669"/>
    <property type="project" value="InterPro"/>
</dbReference>
<evidence type="ECO:0000256" key="4">
    <source>
        <dbReference type="ARBA" id="ARBA00022500"/>
    </source>
</evidence>
<evidence type="ECO:0000256" key="5">
    <source>
        <dbReference type="ARBA" id="ARBA00022519"/>
    </source>
</evidence>
<evidence type="ECO:0000313" key="16">
    <source>
        <dbReference type="EMBL" id="CEJ16642.1"/>
    </source>
</evidence>
<evidence type="ECO:0000256" key="8">
    <source>
        <dbReference type="ARBA" id="ARBA00023136"/>
    </source>
</evidence>
<evidence type="ECO:0000256" key="13">
    <source>
        <dbReference type="SAM" id="Phobius"/>
    </source>
</evidence>
<reference evidence="16" key="1">
    <citation type="submission" date="2014-11" db="EMBL/GenBank/DDBJ databases">
        <authorList>
            <person name="Genoscope - CEA"/>
        </authorList>
    </citation>
    <scope>NUCLEOTIDE SEQUENCE</scope>
    <source>
        <strain evidence="16">IPO1609</strain>
    </source>
</reference>
<dbReference type="PROSITE" id="PS50885">
    <property type="entry name" value="HAMP"/>
    <property type="match status" value="1"/>
</dbReference>
<keyword evidence="3" id="KW-0488">Methylation</keyword>
<feature type="transmembrane region" description="Helical" evidence="13">
    <location>
        <begin position="188"/>
        <end position="210"/>
    </location>
</feature>
<dbReference type="InterPro" id="IPR003660">
    <property type="entry name" value="HAMP_dom"/>
</dbReference>
<dbReference type="PANTHER" id="PTHR43531:SF14">
    <property type="entry name" value="METHYL-ACCEPTING CHEMOTAXIS PROTEIN I-RELATED"/>
    <property type="match status" value="1"/>
</dbReference>
<feature type="domain" description="Methyl-accepting transducer" evidence="14">
    <location>
        <begin position="269"/>
        <end position="498"/>
    </location>
</feature>
<keyword evidence="5" id="KW-0997">Cell inner membrane</keyword>
<keyword evidence="2" id="KW-1003">Cell membrane</keyword>
<dbReference type="PRINTS" id="PR00260">
    <property type="entry name" value="CHEMTRNSDUCR"/>
</dbReference>
<feature type="compositionally biased region" description="Low complexity" evidence="12">
    <location>
        <begin position="580"/>
        <end position="594"/>
    </location>
</feature>
<dbReference type="SMART" id="SM00283">
    <property type="entry name" value="MA"/>
    <property type="match status" value="1"/>
</dbReference>
<dbReference type="CDD" id="cd06225">
    <property type="entry name" value="HAMP"/>
    <property type="match status" value="1"/>
</dbReference>
<dbReference type="AlphaFoldDB" id="A0A7U7PQ67"/>
<dbReference type="CDD" id="cd19407">
    <property type="entry name" value="Tar_Tsr_sensor"/>
    <property type="match status" value="1"/>
</dbReference>
<keyword evidence="6 13" id="KW-0812">Transmembrane</keyword>
<evidence type="ECO:0000256" key="9">
    <source>
        <dbReference type="ARBA" id="ARBA00023224"/>
    </source>
</evidence>
<comment type="subcellular location">
    <subcellularLocation>
        <location evidence="1">Cell inner membrane</location>
        <topology evidence="1">Multi-pass membrane protein</topology>
    </subcellularLocation>
</comment>
<organism evidence="16 17">
    <name type="scientific">Ralstonia solanacearum IPO1609</name>
    <dbReference type="NCBI Taxonomy" id="564066"/>
    <lineage>
        <taxon>Bacteria</taxon>
        <taxon>Pseudomonadati</taxon>
        <taxon>Pseudomonadota</taxon>
        <taxon>Betaproteobacteria</taxon>
        <taxon>Burkholderiales</taxon>
        <taxon>Burkholderiaceae</taxon>
        <taxon>Ralstonia</taxon>
        <taxon>Ralstonia solanacearum species complex</taxon>
    </lineage>
</organism>
<evidence type="ECO:0000259" key="15">
    <source>
        <dbReference type="PROSITE" id="PS50885"/>
    </source>
</evidence>
<evidence type="ECO:0000256" key="1">
    <source>
        <dbReference type="ARBA" id="ARBA00004429"/>
    </source>
</evidence>
<name>A0A7U7PQ67_RALSL</name>
<dbReference type="GO" id="GO:0005886">
    <property type="term" value="C:plasma membrane"/>
    <property type="evidence" value="ECO:0007669"/>
    <property type="project" value="UniProtKB-SubCell"/>
</dbReference>